<feature type="domain" description="Alpha/beta hydrolase fold-3" evidence="2">
    <location>
        <begin position="81"/>
        <end position="287"/>
    </location>
</feature>
<dbReference type="Pfam" id="PF07859">
    <property type="entry name" value="Abhydrolase_3"/>
    <property type="match status" value="1"/>
</dbReference>
<accession>A0ABP6Z9Z6</accession>
<protein>
    <submittedName>
        <fullName evidence="3">Alpha/beta hydrolase</fullName>
    </submittedName>
</protein>
<keyword evidence="1 3" id="KW-0378">Hydrolase</keyword>
<dbReference type="EMBL" id="BAAAZO010000002">
    <property type="protein sequence ID" value="GAA3600355.1"/>
    <property type="molecule type" value="Genomic_DNA"/>
</dbReference>
<reference evidence="4" key="1">
    <citation type="journal article" date="2019" name="Int. J. Syst. Evol. Microbiol.">
        <title>The Global Catalogue of Microorganisms (GCM) 10K type strain sequencing project: providing services to taxonomists for standard genome sequencing and annotation.</title>
        <authorList>
            <consortium name="The Broad Institute Genomics Platform"/>
            <consortium name="The Broad Institute Genome Sequencing Center for Infectious Disease"/>
            <person name="Wu L."/>
            <person name="Ma J."/>
        </authorList>
    </citation>
    <scope>NUCLEOTIDE SEQUENCE [LARGE SCALE GENOMIC DNA]</scope>
    <source>
        <strain evidence="4">JCM 16902</strain>
    </source>
</reference>
<dbReference type="PANTHER" id="PTHR48081:SF8">
    <property type="entry name" value="ALPHA_BETA HYDROLASE FOLD-3 DOMAIN-CONTAINING PROTEIN-RELATED"/>
    <property type="match status" value="1"/>
</dbReference>
<dbReference type="Proteomes" id="UP001501074">
    <property type="component" value="Unassembled WGS sequence"/>
</dbReference>
<evidence type="ECO:0000313" key="4">
    <source>
        <dbReference type="Proteomes" id="UP001501074"/>
    </source>
</evidence>
<name>A0ABP6Z9Z6_9ACTN</name>
<dbReference type="PANTHER" id="PTHR48081">
    <property type="entry name" value="AB HYDROLASE SUPERFAMILY PROTEIN C4A8.06C"/>
    <property type="match status" value="1"/>
</dbReference>
<organism evidence="3 4">
    <name type="scientific">Kineosporia mesophila</name>
    <dbReference type="NCBI Taxonomy" id="566012"/>
    <lineage>
        <taxon>Bacteria</taxon>
        <taxon>Bacillati</taxon>
        <taxon>Actinomycetota</taxon>
        <taxon>Actinomycetes</taxon>
        <taxon>Kineosporiales</taxon>
        <taxon>Kineosporiaceae</taxon>
        <taxon>Kineosporia</taxon>
    </lineage>
</organism>
<keyword evidence="4" id="KW-1185">Reference proteome</keyword>
<gene>
    <name evidence="3" type="ORF">GCM10022223_14910</name>
</gene>
<evidence type="ECO:0000259" key="2">
    <source>
        <dbReference type="Pfam" id="PF07859"/>
    </source>
</evidence>
<dbReference type="SUPFAM" id="SSF53474">
    <property type="entry name" value="alpha/beta-Hydrolases"/>
    <property type="match status" value="1"/>
</dbReference>
<comment type="caution">
    <text evidence="3">The sequence shown here is derived from an EMBL/GenBank/DDBJ whole genome shotgun (WGS) entry which is preliminary data.</text>
</comment>
<dbReference type="RefSeq" id="WP_231486240.1">
    <property type="nucleotide sequence ID" value="NZ_BAAAZO010000002.1"/>
</dbReference>
<dbReference type="InterPro" id="IPR029058">
    <property type="entry name" value="AB_hydrolase_fold"/>
</dbReference>
<proteinExistence type="predicted"/>
<evidence type="ECO:0000256" key="1">
    <source>
        <dbReference type="ARBA" id="ARBA00022801"/>
    </source>
</evidence>
<sequence>MTRPVPFDRELQPHIVLTPAPVTADRLAALRAEDATEVPSAETLSRGGRFVVSERTVDGPAGVSLLICAPAGLPGPRPVIYHTHGGGLFSGDHRIVLDPLLDEAEALGATLVSVAYRLAPEHPHPAPVDDVHAGLLWTVEHAAELGLDPDRIIAAGTSAGGGLTAALALTLRDAGGPRLLGQLLMSPMLDDHNDSFSVRQMDGLDIWDSSWNGLGWSSLLGGDRGGPDVSPYAAPARAKDVSGLPPAFLDVGSAESLRDEVVAYAGRIWASGGRAELHVWEGGCHVFDWIAPQARISQDARAARLAWMVRLLAGSQNPLG</sequence>
<dbReference type="GO" id="GO:0016787">
    <property type="term" value="F:hydrolase activity"/>
    <property type="evidence" value="ECO:0007669"/>
    <property type="project" value="UniProtKB-KW"/>
</dbReference>
<dbReference type="InterPro" id="IPR050300">
    <property type="entry name" value="GDXG_lipolytic_enzyme"/>
</dbReference>
<evidence type="ECO:0000313" key="3">
    <source>
        <dbReference type="EMBL" id="GAA3600355.1"/>
    </source>
</evidence>
<dbReference type="Gene3D" id="3.40.50.1820">
    <property type="entry name" value="alpha/beta hydrolase"/>
    <property type="match status" value="1"/>
</dbReference>
<dbReference type="InterPro" id="IPR013094">
    <property type="entry name" value="AB_hydrolase_3"/>
</dbReference>